<proteinExistence type="predicted"/>
<evidence type="ECO:0000313" key="2">
    <source>
        <dbReference type="Proteomes" id="UP000337909"/>
    </source>
</evidence>
<accession>A0A5E7ACC8</accession>
<dbReference type="Proteomes" id="UP000337909">
    <property type="component" value="Unassembled WGS sequence"/>
</dbReference>
<dbReference type="EMBL" id="CABVHQ010000005">
    <property type="protein sequence ID" value="VVN76139.1"/>
    <property type="molecule type" value="Genomic_DNA"/>
</dbReference>
<name>A0A5E7ACC8_PSEFL</name>
<dbReference type="AlphaFoldDB" id="A0A5E7ACC8"/>
<reference evidence="1 2" key="1">
    <citation type="submission" date="2019-09" db="EMBL/GenBank/DDBJ databases">
        <authorList>
            <person name="Chandra G."/>
            <person name="Truman W A."/>
        </authorList>
    </citation>
    <scope>NUCLEOTIDE SEQUENCE [LARGE SCALE GENOMIC DNA]</scope>
    <source>
        <strain evidence="1">PS691</strain>
    </source>
</reference>
<protein>
    <submittedName>
        <fullName evidence="1">Uncharacterized protein</fullName>
    </submittedName>
</protein>
<sequence length="90" mass="9705">MKGRKLWVVAFMAFLTNGFSLLGVGQGSAGSLARAIQCNHSIAHSIETAKALRLLVGNPPIKRSAEFLGPFKVDCSALQMCRVFARWGVV</sequence>
<gene>
    <name evidence="1" type="ORF">PS691_00737</name>
</gene>
<organism evidence="1 2">
    <name type="scientific">Pseudomonas fluorescens</name>
    <dbReference type="NCBI Taxonomy" id="294"/>
    <lineage>
        <taxon>Bacteria</taxon>
        <taxon>Pseudomonadati</taxon>
        <taxon>Pseudomonadota</taxon>
        <taxon>Gammaproteobacteria</taxon>
        <taxon>Pseudomonadales</taxon>
        <taxon>Pseudomonadaceae</taxon>
        <taxon>Pseudomonas</taxon>
    </lineage>
</organism>
<evidence type="ECO:0000313" key="1">
    <source>
        <dbReference type="EMBL" id="VVN76139.1"/>
    </source>
</evidence>
<dbReference type="RefSeq" id="WP_150640848.1">
    <property type="nucleotide sequence ID" value="NZ_CABVHQ010000005.1"/>
</dbReference>
<dbReference type="OrthoDB" id="7030047at2"/>